<evidence type="ECO:0000256" key="8">
    <source>
        <dbReference type="ARBA" id="ARBA00023136"/>
    </source>
</evidence>
<dbReference type="GO" id="GO:0005886">
    <property type="term" value="C:plasma membrane"/>
    <property type="evidence" value="ECO:0007669"/>
    <property type="project" value="UniProtKB-SubCell"/>
</dbReference>
<keyword evidence="7 9" id="KW-1133">Transmembrane helix</keyword>
<dbReference type="PROSITE" id="PS00217">
    <property type="entry name" value="SUGAR_TRANSPORT_2"/>
    <property type="match status" value="1"/>
</dbReference>
<keyword evidence="12" id="KW-1185">Reference proteome</keyword>
<keyword evidence="6" id="KW-0769">Symport</keyword>
<evidence type="ECO:0000256" key="5">
    <source>
        <dbReference type="ARBA" id="ARBA00022692"/>
    </source>
</evidence>
<gene>
    <name evidence="11" type="ORF">SAMN05216215_1003112</name>
</gene>
<dbReference type="PANTHER" id="PTHR43528:SF1">
    <property type="entry name" value="ALPHA-KETOGLUTARATE PERMEASE"/>
    <property type="match status" value="1"/>
</dbReference>
<evidence type="ECO:0000256" key="3">
    <source>
        <dbReference type="ARBA" id="ARBA00022448"/>
    </source>
</evidence>
<dbReference type="PROSITE" id="PS50850">
    <property type="entry name" value="MFS"/>
    <property type="match status" value="1"/>
</dbReference>
<dbReference type="EMBL" id="FNOK01000003">
    <property type="protein sequence ID" value="SDW43685.1"/>
    <property type="molecule type" value="Genomic_DNA"/>
</dbReference>
<feature type="domain" description="Major facilitator superfamily (MFS) profile" evidence="10">
    <location>
        <begin position="24"/>
        <end position="424"/>
    </location>
</feature>
<dbReference type="GO" id="GO:0015293">
    <property type="term" value="F:symporter activity"/>
    <property type="evidence" value="ECO:0007669"/>
    <property type="project" value="UniProtKB-KW"/>
</dbReference>
<feature type="transmembrane region" description="Helical" evidence="9">
    <location>
        <begin position="160"/>
        <end position="188"/>
    </location>
</feature>
<evidence type="ECO:0000256" key="6">
    <source>
        <dbReference type="ARBA" id="ARBA00022847"/>
    </source>
</evidence>
<feature type="transmembrane region" description="Helical" evidence="9">
    <location>
        <begin position="369"/>
        <end position="391"/>
    </location>
</feature>
<protein>
    <submittedName>
        <fullName evidence="11">MFS transporter, MHS family, alpha-ketoglutarate permease</fullName>
    </submittedName>
</protein>
<dbReference type="PANTHER" id="PTHR43528">
    <property type="entry name" value="ALPHA-KETOGLUTARATE PERMEASE"/>
    <property type="match status" value="1"/>
</dbReference>
<keyword evidence="3" id="KW-0813">Transport</keyword>
<proteinExistence type="inferred from homology"/>
<keyword evidence="4" id="KW-1003">Cell membrane</keyword>
<dbReference type="SUPFAM" id="SSF103473">
    <property type="entry name" value="MFS general substrate transporter"/>
    <property type="match status" value="1"/>
</dbReference>
<feature type="transmembrane region" description="Helical" evidence="9">
    <location>
        <begin position="397"/>
        <end position="421"/>
    </location>
</feature>
<evidence type="ECO:0000313" key="12">
    <source>
        <dbReference type="Proteomes" id="UP000199529"/>
    </source>
</evidence>
<keyword evidence="8 9" id="KW-0472">Membrane</keyword>
<evidence type="ECO:0000256" key="7">
    <source>
        <dbReference type="ARBA" id="ARBA00022989"/>
    </source>
</evidence>
<evidence type="ECO:0000313" key="11">
    <source>
        <dbReference type="EMBL" id="SDW43685.1"/>
    </source>
</evidence>
<dbReference type="RefSeq" id="WP_245760916.1">
    <property type="nucleotide sequence ID" value="NZ_FNOK01000003.1"/>
</dbReference>
<evidence type="ECO:0000256" key="1">
    <source>
        <dbReference type="ARBA" id="ARBA00004651"/>
    </source>
</evidence>
<evidence type="ECO:0000259" key="10">
    <source>
        <dbReference type="PROSITE" id="PS50850"/>
    </source>
</evidence>
<dbReference type="InterPro" id="IPR011701">
    <property type="entry name" value="MFS"/>
</dbReference>
<feature type="transmembrane region" description="Helical" evidence="9">
    <location>
        <begin position="336"/>
        <end position="357"/>
    </location>
</feature>
<evidence type="ECO:0000256" key="4">
    <source>
        <dbReference type="ARBA" id="ARBA00022475"/>
    </source>
</evidence>
<dbReference type="AlphaFoldDB" id="A0A1H2TJ15"/>
<accession>A0A1H2TJ15</accession>
<dbReference type="STRING" id="418495.SAMN05216215_1003112"/>
<dbReference type="InterPro" id="IPR020846">
    <property type="entry name" value="MFS_dom"/>
</dbReference>
<dbReference type="Proteomes" id="UP000199529">
    <property type="component" value="Unassembled WGS sequence"/>
</dbReference>
<dbReference type="InterPro" id="IPR036259">
    <property type="entry name" value="MFS_trans_sf"/>
</dbReference>
<feature type="transmembrane region" description="Helical" evidence="9">
    <location>
        <begin position="281"/>
        <end position="301"/>
    </location>
</feature>
<evidence type="ECO:0000256" key="9">
    <source>
        <dbReference type="SAM" id="Phobius"/>
    </source>
</evidence>
<organism evidence="11 12">
    <name type="scientific">Saccharopolyspora shandongensis</name>
    <dbReference type="NCBI Taxonomy" id="418495"/>
    <lineage>
        <taxon>Bacteria</taxon>
        <taxon>Bacillati</taxon>
        <taxon>Actinomycetota</taxon>
        <taxon>Actinomycetes</taxon>
        <taxon>Pseudonocardiales</taxon>
        <taxon>Pseudonocardiaceae</taxon>
        <taxon>Saccharopolyspora</taxon>
    </lineage>
</organism>
<dbReference type="InterPro" id="IPR051084">
    <property type="entry name" value="H+-coupled_symporters"/>
</dbReference>
<evidence type="ECO:0000256" key="2">
    <source>
        <dbReference type="ARBA" id="ARBA00008240"/>
    </source>
</evidence>
<name>A0A1H2TJ15_9PSEU</name>
<feature type="transmembrane region" description="Helical" evidence="9">
    <location>
        <begin position="63"/>
        <end position="83"/>
    </location>
</feature>
<dbReference type="Gene3D" id="1.20.1250.20">
    <property type="entry name" value="MFS general substrate transporter like domains"/>
    <property type="match status" value="2"/>
</dbReference>
<comment type="similarity">
    <text evidence="2">Belongs to the major facilitator superfamily. Metabolite:H+ Symporter (MHS) family (TC 2.A.1.6) family.</text>
</comment>
<feature type="transmembrane region" description="Helical" evidence="9">
    <location>
        <begin position="95"/>
        <end position="114"/>
    </location>
</feature>
<feature type="transmembrane region" description="Helical" evidence="9">
    <location>
        <begin position="200"/>
        <end position="219"/>
    </location>
</feature>
<dbReference type="InterPro" id="IPR005829">
    <property type="entry name" value="Sugar_transporter_CS"/>
</dbReference>
<dbReference type="Pfam" id="PF07690">
    <property type="entry name" value="MFS_1"/>
    <property type="match status" value="1"/>
</dbReference>
<feature type="transmembrane region" description="Helical" evidence="9">
    <location>
        <begin position="313"/>
        <end position="330"/>
    </location>
</feature>
<comment type="subcellular location">
    <subcellularLocation>
        <location evidence="1">Cell membrane</location>
        <topology evidence="1">Multi-pass membrane protein</topology>
    </subcellularLocation>
</comment>
<keyword evidence="5 9" id="KW-0812">Transmembrane</keyword>
<reference evidence="12" key="1">
    <citation type="submission" date="2016-10" db="EMBL/GenBank/DDBJ databases">
        <authorList>
            <person name="Varghese N."/>
            <person name="Submissions S."/>
        </authorList>
    </citation>
    <scope>NUCLEOTIDE SEQUENCE [LARGE SCALE GENOMIC DNA]</scope>
    <source>
        <strain evidence="12">CGMCC 4.3530</strain>
    </source>
</reference>
<sequence length="424" mass="44137">MTQVDDTLATRPGRSAVSVKGRRELLAGTVGGVVESFDWTIYAVLAPYFASQMFAGNNELTKLLAAYAGFAVSFVVRPFGSYLLGRLADARGRRFALMVSMIAICLGSLLIALLPTAASIGVAAPALLVLLRALQGVAMGGEAPSVAAYISETAPSNRKFLFSALSYSGVIIGNVLCFAVVGVLLLVMGKPGVVDGGWRIGFVIAAVFGVLAFWVRSIAAESGEFESGKREVQRPKLAGHMRNMIAVFLMTTGVTVGYYLGTTYMPEYAAQVGAAPAASSNLSMIPSLLLLIAAMAVFGILADRFGGMRVFRIGLVLLALCTVPLMTALAQGWLPVWAVTTLYLVLGVAPTIALANVLSARGFPVEVRVVCMGVPSTLSIALFGGTFPLLAQGLGAAGYLAAVPWVAATVAAIALVGTALFKQD</sequence>
<feature type="transmembrane region" description="Helical" evidence="9">
    <location>
        <begin position="240"/>
        <end position="261"/>
    </location>
</feature>